<dbReference type="FunFam" id="3.20.20.150:FF:000001">
    <property type="entry name" value="Probable endonuclease 4"/>
    <property type="match status" value="1"/>
</dbReference>
<dbReference type="Proteomes" id="UP000467488">
    <property type="component" value="Chromosome"/>
</dbReference>
<evidence type="ECO:0000256" key="4">
    <source>
        <dbReference type="ARBA" id="ARBA00022759"/>
    </source>
</evidence>
<comment type="function">
    <text evidence="9">Endonuclease IV plays a role in DNA repair. It cleaves phosphodiester bonds at apurinic or apyrimidinic (AP) sites, generating a 3'-hydroxyl group and a 5'-terminal sugar phosphate.</text>
</comment>
<comment type="cofactor">
    <cofactor evidence="9">
        <name>Zn(2+)</name>
        <dbReference type="ChEBI" id="CHEBI:29105"/>
    </cofactor>
    <text evidence="9">Binds 3 Zn(2+) ions.</text>
</comment>
<feature type="binding site" evidence="9">
    <location>
        <position position="119"/>
    </location>
    <ligand>
        <name>Zn(2+)</name>
        <dbReference type="ChEBI" id="CHEBI:29105"/>
        <label>1</label>
    </ligand>
</feature>
<keyword evidence="8 9" id="KW-0234">DNA repair</keyword>
<evidence type="ECO:0000256" key="6">
    <source>
        <dbReference type="ARBA" id="ARBA00022801"/>
    </source>
</evidence>
<dbReference type="GO" id="GO:0008081">
    <property type="term" value="F:phosphoric diester hydrolase activity"/>
    <property type="evidence" value="ECO:0007669"/>
    <property type="project" value="TreeGrafter"/>
</dbReference>
<feature type="binding site" evidence="9">
    <location>
        <position position="79"/>
    </location>
    <ligand>
        <name>Zn(2+)</name>
        <dbReference type="ChEBI" id="CHEBI:29105"/>
        <label>1</label>
    </ligand>
</feature>
<evidence type="ECO:0000256" key="2">
    <source>
        <dbReference type="ARBA" id="ARBA00022722"/>
    </source>
</evidence>
<accession>A0A8S0FQH8</accession>
<evidence type="ECO:0000256" key="1">
    <source>
        <dbReference type="ARBA" id="ARBA00005340"/>
    </source>
</evidence>
<dbReference type="AlphaFoldDB" id="A0A8S0FQH8"/>
<dbReference type="NCBIfam" id="NF002199">
    <property type="entry name" value="PRK01060.1-4"/>
    <property type="match status" value="1"/>
</dbReference>
<dbReference type="GO" id="GO:0003906">
    <property type="term" value="F:DNA-(apurinic or apyrimidinic site) endonuclease activity"/>
    <property type="evidence" value="ECO:0007669"/>
    <property type="project" value="TreeGrafter"/>
</dbReference>
<feature type="domain" description="Xylose isomerase-like TIM barrel" evidence="10">
    <location>
        <begin position="20"/>
        <end position="288"/>
    </location>
</feature>
<dbReference type="GO" id="GO:0006284">
    <property type="term" value="P:base-excision repair"/>
    <property type="evidence" value="ECO:0007669"/>
    <property type="project" value="TreeGrafter"/>
</dbReference>
<protein>
    <recommendedName>
        <fullName evidence="9">Probable endonuclease 4</fullName>
        <ecNumber evidence="9">3.1.21.2</ecNumber>
    </recommendedName>
    <alternativeName>
        <fullName evidence="9">Endodeoxyribonuclease IV</fullName>
    </alternativeName>
    <alternativeName>
        <fullName evidence="9">Endonuclease IV</fullName>
    </alternativeName>
</protein>
<evidence type="ECO:0000256" key="8">
    <source>
        <dbReference type="ARBA" id="ARBA00023204"/>
    </source>
</evidence>
<dbReference type="SMART" id="SM00518">
    <property type="entry name" value="AP2Ec"/>
    <property type="match status" value="1"/>
</dbReference>
<evidence type="ECO:0000313" key="12">
    <source>
        <dbReference type="Proteomes" id="UP000467488"/>
    </source>
</evidence>
<feature type="binding site" evidence="9">
    <location>
        <position position="240"/>
    </location>
    <ligand>
        <name>Zn(2+)</name>
        <dbReference type="ChEBI" id="CHEBI:29105"/>
        <label>3</label>
    </ligand>
</feature>
<dbReference type="EC" id="3.1.21.2" evidence="9"/>
<dbReference type="GO" id="GO:0003677">
    <property type="term" value="F:DNA binding"/>
    <property type="evidence" value="ECO:0007669"/>
    <property type="project" value="InterPro"/>
</dbReference>
<sequence>MKYIGAHVSAAGGLANAAIRAAEIDATAFALFTKNQRQWRAAPLTTQTIDEFKAAARCWFMRLARCEKYHYTSAQILPHDSYLINLGHPVAEALEKSRDAFIDEMQRCEQLGLSLLNFHPGSHLMQISEEDCLARIAESINIALDKTQGVTAVIENTAGQGSNLGFKFEHLAAIIDGVEDKSRVGVCIDTCHAFAAGYDLRTPAECEKTFADFARIVGFKYLRGMHLNDAKLSTFGSRVDRHHSLGEGNIGHDAFRWIMQDDRFDGIPLILETINPDIWAEEIAWLKAQQTEKAVA</sequence>
<feature type="binding site" evidence="9">
    <location>
        <position position="155"/>
    </location>
    <ligand>
        <name>Zn(2+)</name>
        <dbReference type="ChEBI" id="CHEBI:29105"/>
        <label>2</label>
    </ligand>
</feature>
<dbReference type="InterPro" id="IPR018246">
    <property type="entry name" value="AP_endonuc_F2_Zn_BS"/>
</dbReference>
<evidence type="ECO:0000256" key="3">
    <source>
        <dbReference type="ARBA" id="ARBA00022723"/>
    </source>
</evidence>
<evidence type="ECO:0000256" key="9">
    <source>
        <dbReference type="HAMAP-Rule" id="MF_00152"/>
    </source>
</evidence>
<reference evidence="11 12" key="1">
    <citation type="submission" date="2020-01" db="EMBL/GenBank/DDBJ databases">
        <title>Dynamics of blaIMP-6 dissemination in carbapenem resistant Enterobacteriacea isolated from regional surveillance in Osaka, Japan.</title>
        <authorList>
            <person name="Abe R."/>
            <person name="Akeda Y."/>
            <person name="Sugawara Y."/>
            <person name="Yamamoto N."/>
            <person name="Tomono K."/>
            <person name="Takeuchi D."/>
            <person name="Kawahara R."/>
            <person name="Hamada S."/>
        </authorList>
    </citation>
    <scope>NUCLEOTIDE SEQUENCE [LARGE SCALE GENOMIC DNA]</scope>
    <source>
        <strain evidence="11 12">E300</strain>
    </source>
</reference>
<keyword evidence="6 9" id="KW-0378">Hydrolase</keyword>
<comment type="catalytic activity">
    <reaction evidence="9">
        <text>Endonucleolytic cleavage to 5'-phosphooligonucleotide end-products.</text>
        <dbReference type="EC" id="3.1.21.2"/>
    </reaction>
</comment>
<organism evidence="11 12">
    <name type="scientific">Escherichia coli</name>
    <dbReference type="NCBI Taxonomy" id="562"/>
    <lineage>
        <taxon>Bacteria</taxon>
        <taxon>Pseudomonadati</taxon>
        <taxon>Pseudomonadota</taxon>
        <taxon>Gammaproteobacteria</taxon>
        <taxon>Enterobacterales</taxon>
        <taxon>Enterobacteriaceae</taxon>
        <taxon>Escherichia</taxon>
    </lineage>
</organism>
<feature type="binding site" evidence="9">
    <location>
        <position position="226"/>
    </location>
    <ligand>
        <name>Zn(2+)</name>
        <dbReference type="ChEBI" id="CHEBI:29105"/>
        <label>2</label>
    </ligand>
</feature>
<feature type="binding site" evidence="9">
    <location>
        <position position="242"/>
    </location>
    <ligand>
        <name>Zn(2+)</name>
        <dbReference type="ChEBI" id="CHEBI:29105"/>
        <label>3</label>
    </ligand>
</feature>
<dbReference type="PROSITE" id="PS51432">
    <property type="entry name" value="AP_NUCLEASE_F2_4"/>
    <property type="match status" value="1"/>
</dbReference>
<feature type="binding site" evidence="9">
    <location>
        <position position="272"/>
    </location>
    <ligand>
        <name>Zn(2+)</name>
        <dbReference type="ChEBI" id="CHEBI:29105"/>
        <label>2</label>
    </ligand>
</feature>
<dbReference type="EMBL" id="AP022360">
    <property type="protein sequence ID" value="BBU82584.1"/>
    <property type="molecule type" value="Genomic_DNA"/>
</dbReference>
<proteinExistence type="inferred from homology"/>
<keyword evidence="4 9" id="KW-0255">Endonuclease</keyword>
<name>A0A8S0FQH8_ECOLX</name>
<dbReference type="PROSITE" id="PS00730">
    <property type="entry name" value="AP_NUCLEASE_F2_2"/>
    <property type="match status" value="1"/>
</dbReference>
<evidence type="ECO:0000256" key="5">
    <source>
        <dbReference type="ARBA" id="ARBA00022763"/>
    </source>
</evidence>
<dbReference type="HAMAP" id="MF_00152">
    <property type="entry name" value="Nfo"/>
    <property type="match status" value="1"/>
</dbReference>
<dbReference type="Gene3D" id="3.20.20.150">
    <property type="entry name" value="Divalent-metal-dependent TIM barrel enzymes"/>
    <property type="match status" value="1"/>
</dbReference>
<gene>
    <name evidence="9 11" type="primary">nfo</name>
    <name evidence="11" type="ORF">EIMP300_39840</name>
</gene>
<dbReference type="GO" id="GO:0008270">
    <property type="term" value="F:zinc ion binding"/>
    <property type="evidence" value="ECO:0007669"/>
    <property type="project" value="UniProtKB-UniRule"/>
</dbReference>
<dbReference type="PROSITE" id="PS00729">
    <property type="entry name" value="AP_NUCLEASE_F2_1"/>
    <property type="match status" value="1"/>
</dbReference>
<dbReference type="NCBIfam" id="TIGR00587">
    <property type="entry name" value="nfo"/>
    <property type="match status" value="1"/>
</dbReference>
<feature type="binding site" evidence="9">
    <location>
        <position position="155"/>
    </location>
    <ligand>
        <name>Zn(2+)</name>
        <dbReference type="ChEBI" id="CHEBI:29105"/>
        <label>1</label>
    </ligand>
</feature>
<dbReference type="Pfam" id="PF01261">
    <property type="entry name" value="AP_endonuc_2"/>
    <property type="match status" value="1"/>
</dbReference>
<keyword evidence="7 9" id="KW-0862">Zinc</keyword>
<comment type="similarity">
    <text evidence="1 9">Belongs to the AP endonuclease 2 family.</text>
</comment>
<keyword evidence="2 9" id="KW-0540">Nuclease</keyword>
<evidence type="ECO:0000313" key="11">
    <source>
        <dbReference type="EMBL" id="BBU82584.1"/>
    </source>
</evidence>
<evidence type="ECO:0000259" key="10">
    <source>
        <dbReference type="Pfam" id="PF01261"/>
    </source>
</evidence>
<dbReference type="CDD" id="cd00019">
    <property type="entry name" value="AP2Ec"/>
    <property type="match status" value="1"/>
</dbReference>
<keyword evidence="5 9" id="KW-0227">DNA damage</keyword>
<evidence type="ECO:0000256" key="7">
    <source>
        <dbReference type="ARBA" id="ARBA00022833"/>
    </source>
</evidence>
<dbReference type="GO" id="GO:0008833">
    <property type="term" value="F:deoxyribonuclease IV (phage-T4-induced) activity"/>
    <property type="evidence" value="ECO:0007669"/>
    <property type="project" value="UniProtKB-UniRule"/>
</dbReference>
<dbReference type="InterPro" id="IPR013022">
    <property type="entry name" value="Xyl_isomerase-like_TIM-brl"/>
</dbReference>
<keyword evidence="3 9" id="KW-0479">Metal-binding</keyword>
<feature type="binding site" evidence="9">
    <location>
        <position position="192"/>
    </location>
    <ligand>
        <name>Zn(2+)</name>
        <dbReference type="ChEBI" id="CHEBI:29105"/>
        <label>3</label>
    </ligand>
</feature>
<dbReference type="InterPro" id="IPR001719">
    <property type="entry name" value="AP_endonuc_2"/>
</dbReference>
<dbReference type="SUPFAM" id="SSF51658">
    <property type="entry name" value="Xylose isomerase-like"/>
    <property type="match status" value="1"/>
</dbReference>
<dbReference type="PANTHER" id="PTHR21445">
    <property type="entry name" value="ENDONUCLEASE IV ENDODEOXYRIBONUCLEASE IV"/>
    <property type="match status" value="1"/>
</dbReference>
<dbReference type="PANTHER" id="PTHR21445:SF0">
    <property type="entry name" value="APURINIC-APYRIMIDINIC ENDONUCLEASE"/>
    <property type="match status" value="1"/>
</dbReference>
<feature type="binding site" evidence="9">
    <location>
        <position position="189"/>
    </location>
    <ligand>
        <name>Zn(2+)</name>
        <dbReference type="ChEBI" id="CHEBI:29105"/>
        <label>2</label>
    </ligand>
</feature>
<dbReference type="InterPro" id="IPR036237">
    <property type="entry name" value="Xyl_isomerase-like_sf"/>
</dbReference>